<keyword evidence="2" id="KW-0812">Transmembrane</keyword>
<sequence length="553" mass="62467">MALFKIAKVAMVGRELVPQLWFLLTFGFSGFDFVGFDFLLTYECCLFHAFSFMLGFTHTNTDDEDLEDEPFEDEEDDEEEEEHLALADSSVVPIIDHVLLAGDTEALEVDEPTRAPGSPIIIPLSQTRLHRARKTIRLEPSISVSKEACITRHAALPLPPLLVPSLPLPLPSPLTTSLTDTEAPLGYRAARIRMRALLPSTSHRTDILEADMLPQKRACLTTPALKFEIGESFAAGAMRQPGPIKSDLRRCRVEQAGYGIPDTWDKIVDTLMEIAPTTLDGVNDILTELDTTVRPDNHRTAMLMDREAMYAREAWAFSMDRKRDANRSRNGDNINDSGIGRRRQMITPRECTYTDFLKCQPMSFHGTEGKCIDMVELPHEGCYVAYAMPWAALKRMITDKYCPRELALMCDRMFPEELAKEKRVQGHYKSDCPKLKNGNQRNRVRNGNAVDLPGIPPTRKVEFQIDLVPGAAPVARAPYRLAPSEMKELSDQLKELADKGFIRPSSSPWGAPVLFVKKKDGSFRMSNDYRKLNKMMVKNRYALPRIDDLFDQL</sequence>
<keyword evidence="2" id="KW-1133">Transmembrane helix</keyword>
<keyword evidence="3" id="KW-0548">Nucleotidyltransferase</keyword>
<dbReference type="Gene3D" id="3.10.10.10">
    <property type="entry name" value="HIV Type 1 Reverse Transcriptase, subunit A, domain 1"/>
    <property type="match status" value="1"/>
</dbReference>
<dbReference type="InterPro" id="IPR032567">
    <property type="entry name" value="RTL1-rel"/>
</dbReference>
<evidence type="ECO:0000256" key="1">
    <source>
        <dbReference type="SAM" id="MobiDB-lite"/>
    </source>
</evidence>
<dbReference type="PANTHER" id="PTHR15503:SF45">
    <property type="entry name" value="RNA-DIRECTED DNA POLYMERASE HOMOLOG"/>
    <property type="match status" value="1"/>
</dbReference>
<proteinExistence type="predicted"/>
<gene>
    <name evidence="3" type="ORF">Tci_028009</name>
</gene>
<keyword evidence="3" id="KW-0695">RNA-directed DNA polymerase</keyword>
<dbReference type="SUPFAM" id="SSF56672">
    <property type="entry name" value="DNA/RNA polymerases"/>
    <property type="match status" value="1"/>
</dbReference>
<dbReference type="AlphaFoldDB" id="A0A6L2L2B2"/>
<name>A0A6L2L2B2_TANCI</name>
<dbReference type="GO" id="GO:0003964">
    <property type="term" value="F:RNA-directed DNA polymerase activity"/>
    <property type="evidence" value="ECO:0007669"/>
    <property type="project" value="UniProtKB-KW"/>
</dbReference>
<accession>A0A6L2L2B2</accession>
<dbReference type="Gene3D" id="3.30.70.270">
    <property type="match status" value="1"/>
</dbReference>
<dbReference type="InterPro" id="IPR043128">
    <property type="entry name" value="Rev_trsase/Diguanyl_cyclase"/>
</dbReference>
<protein>
    <submittedName>
        <fullName evidence="3">Putative reverse transcriptase domain-containing protein</fullName>
    </submittedName>
</protein>
<evidence type="ECO:0000313" key="3">
    <source>
        <dbReference type="EMBL" id="GEU56031.1"/>
    </source>
</evidence>
<dbReference type="PANTHER" id="PTHR15503">
    <property type="entry name" value="LDOC1 RELATED"/>
    <property type="match status" value="1"/>
</dbReference>
<organism evidence="3">
    <name type="scientific">Tanacetum cinerariifolium</name>
    <name type="common">Dalmatian daisy</name>
    <name type="synonym">Chrysanthemum cinerariifolium</name>
    <dbReference type="NCBI Taxonomy" id="118510"/>
    <lineage>
        <taxon>Eukaryota</taxon>
        <taxon>Viridiplantae</taxon>
        <taxon>Streptophyta</taxon>
        <taxon>Embryophyta</taxon>
        <taxon>Tracheophyta</taxon>
        <taxon>Spermatophyta</taxon>
        <taxon>Magnoliopsida</taxon>
        <taxon>eudicotyledons</taxon>
        <taxon>Gunneridae</taxon>
        <taxon>Pentapetalae</taxon>
        <taxon>asterids</taxon>
        <taxon>campanulids</taxon>
        <taxon>Asterales</taxon>
        <taxon>Asteraceae</taxon>
        <taxon>Asteroideae</taxon>
        <taxon>Anthemideae</taxon>
        <taxon>Anthemidinae</taxon>
        <taxon>Tanacetum</taxon>
    </lineage>
</organism>
<comment type="caution">
    <text evidence="3">The sequence shown here is derived from an EMBL/GenBank/DDBJ whole genome shotgun (WGS) entry which is preliminary data.</text>
</comment>
<feature type="region of interest" description="Disordered" evidence="1">
    <location>
        <begin position="429"/>
        <end position="451"/>
    </location>
</feature>
<evidence type="ECO:0000256" key="2">
    <source>
        <dbReference type="SAM" id="Phobius"/>
    </source>
</evidence>
<dbReference type="InterPro" id="IPR043502">
    <property type="entry name" value="DNA/RNA_pol_sf"/>
</dbReference>
<reference evidence="3" key="1">
    <citation type="journal article" date="2019" name="Sci. Rep.">
        <title>Draft genome of Tanacetum cinerariifolium, the natural source of mosquito coil.</title>
        <authorList>
            <person name="Yamashiro T."/>
            <person name="Shiraishi A."/>
            <person name="Satake H."/>
            <person name="Nakayama K."/>
        </authorList>
    </citation>
    <scope>NUCLEOTIDE SEQUENCE</scope>
</reference>
<feature type="compositionally biased region" description="Low complexity" evidence="1">
    <location>
        <begin position="437"/>
        <end position="448"/>
    </location>
</feature>
<keyword evidence="2" id="KW-0472">Membrane</keyword>
<feature type="transmembrane region" description="Helical" evidence="2">
    <location>
        <begin position="20"/>
        <end position="42"/>
    </location>
</feature>
<dbReference type="EMBL" id="BKCJ010003593">
    <property type="protein sequence ID" value="GEU56031.1"/>
    <property type="molecule type" value="Genomic_DNA"/>
</dbReference>
<keyword evidence="3" id="KW-0808">Transferase</keyword>